<protein>
    <recommendedName>
        <fullName evidence="1">DUF7580 domain-containing protein</fullName>
    </recommendedName>
</protein>
<dbReference type="Proteomes" id="UP000800035">
    <property type="component" value="Unassembled WGS sequence"/>
</dbReference>
<dbReference type="PANTHER" id="PTHR35186">
    <property type="entry name" value="ANK_REP_REGION DOMAIN-CONTAINING PROTEIN"/>
    <property type="match status" value="1"/>
</dbReference>
<dbReference type="AlphaFoldDB" id="A0A6A5U7R3"/>
<dbReference type="OrthoDB" id="3565018at2759"/>
<reference evidence="2" key="1">
    <citation type="journal article" date="2020" name="Stud. Mycol.">
        <title>101 Dothideomycetes genomes: a test case for predicting lifestyles and emergence of pathogens.</title>
        <authorList>
            <person name="Haridas S."/>
            <person name="Albert R."/>
            <person name="Binder M."/>
            <person name="Bloem J."/>
            <person name="Labutti K."/>
            <person name="Salamov A."/>
            <person name="Andreopoulos B."/>
            <person name="Baker S."/>
            <person name="Barry K."/>
            <person name="Bills G."/>
            <person name="Bluhm B."/>
            <person name="Cannon C."/>
            <person name="Castanera R."/>
            <person name="Culley D."/>
            <person name="Daum C."/>
            <person name="Ezra D."/>
            <person name="Gonzalez J."/>
            <person name="Henrissat B."/>
            <person name="Kuo A."/>
            <person name="Liang C."/>
            <person name="Lipzen A."/>
            <person name="Lutzoni F."/>
            <person name="Magnuson J."/>
            <person name="Mondo S."/>
            <person name="Nolan M."/>
            <person name="Ohm R."/>
            <person name="Pangilinan J."/>
            <person name="Park H.-J."/>
            <person name="Ramirez L."/>
            <person name="Alfaro M."/>
            <person name="Sun H."/>
            <person name="Tritt A."/>
            <person name="Yoshinaga Y."/>
            <person name="Zwiers L.-H."/>
            <person name="Turgeon B."/>
            <person name="Goodwin S."/>
            <person name="Spatafora J."/>
            <person name="Crous P."/>
            <person name="Grigoriev I."/>
        </authorList>
    </citation>
    <scope>NUCLEOTIDE SEQUENCE</scope>
    <source>
        <strain evidence="2">CBS 675.92</strain>
    </source>
</reference>
<name>A0A6A5U7R3_9PLEO</name>
<accession>A0A6A5U7R3</accession>
<organism evidence="2 3">
    <name type="scientific">Byssothecium circinans</name>
    <dbReference type="NCBI Taxonomy" id="147558"/>
    <lineage>
        <taxon>Eukaryota</taxon>
        <taxon>Fungi</taxon>
        <taxon>Dikarya</taxon>
        <taxon>Ascomycota</taxon>
        <taxon>Pezizomycotina</taxon>
        <taxon>Dothideomycetes</taxon>
        <taxon>Pleosporomycetidae</taxon>
        <taxon>Pleosporales</taxon>
        <taxon>Massarineae</taxon>
        <taxon>Massarinaceae</taxon>
        <taxon>Byssothecium</taxon>
    </lineage>
</organism>
<dbReference type="EMBL" id="ML976981">
    <property type="protein sequence ID" value="KAF1961193.1"/>
    <property type="molecule type" value="Genomic_DNA"/>
</dbReference>
<dbReference type="PANTHER" id="PTHR35186:SF4">
    <property type="entry name" value="PRION-INHIBITION AND PROPAGATION HELO DOMAIN-CONTAINING PROTEIN"/>
    <property type="match status" value="1"/>
</dbReference>
<evidence type="ECO:0000313" key="2">
    <source>
        <dbReference type="EMBL" id="KAF1961193.1"/>
    </source>
</evidence>
<dbReference type="InterPro" id="IPR056002">
    <property type="entry name" value="DUF7580"/>
</dbReference>
<evidence type="ECO:0000259" key="1">
    <source>
        <dbReference type="Pfam" id="PF24476"/>
    </source>
</evidence>
<dbReference type="Pfam" id="PF24476">
    <property type="entry name" value="DUF7580"/>
    <property type="match status" value="1"/>
</dbReference>
<gene>
    <name evidence="2" type="ORF">CC80DRAFT_232468</name>
</gene>
<feature type="domain" description="DUF7580" evidence="1">
    <location>
        <begin position="197"/>
        <end position="557"/>
    </location>
</feature>
<keyword evidence="3" id="KW-1185">Reference proteome</keyword>
<evidence type="ECO:0000313" key="3">
    <source>
        <dbReference type="Proteomes" id="UP000800035"/>
    </source>
</evidence>
<sequence>MATGVETAGLVLATIPLILECLKFYMKGIETTKRCFKYREQFHSLVRELSTENAVYINTLNLLLDGTVKPKDMAEFLSDPRGSRWKDEKFDRKLKQRLGASYEPYMETMDDLKQTVEKFKQRLKLDPTGKPCFTDEYAFKKYYKGLALSLRKADYDDLLGTIRRSNESLHRITKQTMTLESLQVSRKSDERPVPNYSTINNRAQGFHSALRAGWQCPCHDNHSVNLRLEPRIDCDGSDESDDEEIMRDPFHVLFRNSHHEPTSPAGPVSSNKMWTWEEADVHITVEIQSTPKTTLVAGKGVRFADQAKNAVKAALSPDPDMQPIKNLCAAICTLQKPQRAACLSLLADEYEKQKYDILIYPAKDPPVDTEAWTTSTLRTVLQDPAFARRNRLQLAVTLASSVLQLHETPWLDDNWTKDDILFIKRSDKIVYNHPFVSQHFAAPKQSESINNVPALMRRIIRNQSLYGLGISLIELWHGKAISELKKTEDESETTFMTEFNTADRLVDELYSDAGGKYADAVRRCIRCDFDHRATSLENTAFQRAVYQGVVAQLKENFDFLHPQAQY</sequence>
<proteinExistence type="predicted"/>